<feature type="coiled-coil region" evidence="2">
    <location>
        <begin position="419"/>
        <end position="453"/>
    </location>
</feature>
<dbReference type="Gene3D" id="1.20.5.190">
    <property type="match status" value="1"/>
</dbReference>
<dbReference type="AlphaFoldDB" id="A0AA97K4C7"/>
<dbReference type="Proteomes" id="UP001190640">
    <property type="component" value="Chromosome 12"/>
</dbReference>
<dbReference type="PANTHER" id="PTHR22590:SF3">
    <property type="entry name" value="IQ DOMAIN-CONTAINING PROTEIN E"/>
    <property type="match status" value="1"/>
</dbReference>
<keyword evidence="1" id="KW-0677">Repeat</keyword>
<sequence>MVERRLAGDVERVASEHLPTMSQGPCEERDLESVEDSLSALTYESDVETKPKKKSSRKPPKSPKSPYTSSTCLHPKKPAFLRSFKGTEGKRFDVSLVRASRQLWQESLRQDAWASQAKSDLDMGLAWSTLSDNTPEYLKEALGMKKPKHARFAPNGYIPGTPNYKEKEDMYDEIIQLKKEIQAQKCEADRMKTKLQRMEEENNRKDKQLEQLLDPSRQGSEFIGTRTEPRSNSSWVINGLKQKILKLEQQCKEKDNTINKLQADIKTTNAEEMRISLETCYEEIQQLQALLVKSKSMERKSPPESRQQKVLTTAILQLSRSIKELQEENQNLKVDLHQMLRSSPASSKAKNYTEWSRQRLVRQISKLEKKIAEMENTKPPLSETSTLSSFTPPASARLDQPVVKQSDAPEDCEHVCRLAKKLQGQRAVLRNQLAAKEKEILKLKEKVNKLEAKQGVNSGQTRLDSMELHFQSQPESPTSSCLSHPASALRSRGSDSRHSPLCSPAHHRKEQAARIIQRRWKEYKTKMDEIALDKVAVVLQAAFRGHLARQKLLACNAQGQHSPGTGNENSGLLCEPLPSQMTVGTEADEEALRLIQSVFRAHTARTQERLPISNPVRETFSLAADPGEGKSVWSPFKYSPLVFTVPNPATSSPHCLQPSPLPPADEAHSDDSDDIITVSPSPGKKKTPLDFSSSLSHSLLRS</sequence>
<evidence type="ECO:0000313" key="5">
    <source>
        <dbReference type="RefSeq" id="XP_054849555.1"/>
    </source>
</evidence>
<feature type="compositionally biased region" description="Basic and acidic residues" evidence="3">
    <location>
        <begin position="197"/>
        <end position="209"/>
    </location>
</feature>
<evidence type="ECO:0000256" key="3">
    <source>
        <dbReference type="SAM" id="MobiDB-lite"/>
    </source>
</evidence>
<gene>
    <name evidence="5" type="primary">IQCE</name>
</gene>
<feature type="compositionally biased region" description="Basic and acidic residues" evidence="3">
    <location>
        <begin position="1"/>
        <end position="15"/>
    </location>
</feature>
<evidence type="ECO:0000256" key="1">
    <source>
        <dbReference type="ARBA" id="ARBA00022737"/>
    </source>
</evidence>
<organism evidence="4 5">
    <name type="scientific">Eublepharis macularius</name>
    <name type="common">Leopard gecko</name>
    <name type="synonym">Cyrtodactylus macularius</name>
    <dbReference type="NCBI Taxonomy" id="481883"/>
    <lineage>
        <taxon>Eukaryota</taxon>
        <taxon>Metazoa</taxon>
        <taxon>Chordata</taxon>
        <taxon>Craniata</taxon>
        <taxon>Vertebrata</taxon>
        <taxon>Euteleostomi</taxon>
        <taxon>Lepidosauria</taxon>
        <taxon>Squamata</taxon>
        <taxon>Bifurcata</taxon>
        <taxon>Gekkota</taxon>
        <taxon>Eublepharidae</taxon>
        <taxon>Eublepharinae</taxon>
        <taxon>Eublepharis</taxon>
    </lineage>
</organism>
<protein>
    <submittedName>
        <fullName evidence="5">IQ domain-containing protein E isoform X1</fullName>
    </submittedName>
</protein>
<feature type="compositionally biased region" description="Basic residues" evidence="3">
    <location>
        <begin position="51"/>
        <end position="61"/>
    </location>
</feature>
<dbReference type="InterPro" id="IPR052318">
    <property type="entry name" value="CellDiv_DevSignal_Domain"/>
</dbReference>
<keyword evidence="4" id="KW-1185">Reference proteome</keyword>
<keyword evidence="2" id="KW-0175">Coiled coil</keyword>
<dbReference type="RefSeq" id="XP_054849555.1">
    <property type="nucleotide sequence ID" value="XM_054993580.1"/>
</dbReference>
<proteinExistence type="predicted"/>
<dbReference type="PROSITE" id="PS50096">
    <property type="entry name" value="IQ"/>
    <property type="match status" value="1"/>
</dbReference>
<evidence type="ECO:0000313" key="4">
    <source>
        <dbReference type="Proteomes" id="UP001190640"/>
    </source>
</evidence>
<feature type="compositionally biased region" description="Low complexity" evidence="3">
    <location>
        <begin position="692"/>
        <end position="702"/>
    </location>
</feature>
<dbReference type="CTD" id="23288"/>
<feature type="region of interest" description="Disordered" evidence="3">
    <location>
        <begin position="467"/>
        <end position="510"/>
    </location>
</feature>
<dbReference type="InterPro" id="IPR000048">
    <property type="entry name" value="IQ_motif_EF-hand-BS"/>
</dbReference>
<dbReference type="Pfam" id="PF00612">
    <property type="entry name" value="IQ"/>
    <property type="match status" value="1"/>
</dbReference>
<dbReference type="SMART" id="SM00015">
    <property type="entry name" value="IQ"/>
    <property type="match status" value="1"/>
</dbReference>
<accession>A0AA97K4C7</accession>
<dbReference type="KEGG" id="emc:129338994"/>
<dbReference type="PANTHER" id="PTHR22590">
    <property type="entry name" value="MYOSIN MOTOR DOMAIN-CONTAINING PROTEIN"/>
    <property type="match status" value="1"/>
</dbReference>
<evidence type="ECO:0000256" key="2">
    <source>
        <dbReference type="SAM" id="Coils"/>
    </source>
</evidence>
<feature type="compositionally biased region" description="Polar residues" evidence="3">
    <location>
        <begin position="470"/>
        <end position="482"/>
    </location>
</feature>
<feature type="region of interest" description="Disordered" evidence="3">
    <location>
        <begin position="197"/>
        <end position="228"/>
    </location>
</feature>
<name>A0AA97K4C7_EUBMA</name>
<feature type="region of interest" description="Disordered" evidence="3">
    <location>
        <begin position="649"/>
        <end position="702"/>
    </location>
</feature>
<feature type="region of interest" description="Disordered" evidence="3">
    <location>
        <begin position="1"/>
        <end position="74"/>
    </location>
</feature>
<reference evidence="5" key="1">
    <citation type="submission" date="2025-08" db="UniProtKB">
        <authorList>
            <consortium name="RefSeq"/>
        </authorList>
    </citation>
    <scope>IDENTIFICATION</scope>
    <source>
        <tissue evidence="5">Blood</tissue>
    </source>
</reference>
<dbReference type="GeneID" id="129338994"/>